<dbReference type="PANTHER" id="PTHR30160">
    <property type="entry name" value="TETRAACYLDISACCHARIDE 4'-KINASE-RELATED"/>
    <property type="match status" value="1"/>
</dbReference>
<dbReference type="InterPro" id="IPR051199">
    <property type="entry name" value="LPS_LOS_Heptosyltrfase"/>
</dbReference>
<reference evidence="3 4" key="1">
    <citation type="submission" date="2020-03" db="EMBL/GenBank/DDBJ databases">
        <title>Two novel Motilibacter sp.</title>
        <authorList>
            <person name="Liu S."/>
        </authorList>
    </citation>
    <scope>NUCLEOTIDE SEQUENCE [LARGE SCALE GENOMIC DNA]</scope>
    <source>
        <strain evidence="3 4">E257</strain>
    </source>
</reference>
<organism evidence="3 4">
    <name type="scientific">Motilibacter deserti</name>
    <dbReference type="NCBI Taxonomy" id="2714956"/>
    <lineage>
        <taxon>Bacteria</taxon>
        <taxon>Bacillati</taxon>
        <taxon>Actinomycetota</taxon>
        <taxon>Actinomycetes</taxon>
        <taxon>Motilibacterales</taxon>
        <taxon>Motilibacteraceae</taxon>
        <taxon>Motilibacter</taxon>
    </lineage>
</organism>
<dbReference type="InterPro" id="IPR002201">
    <property type="entry name" value="Glyco_trans_9"/>
</dbReference>
<dbReference type="Gene3D" id="3.40.50.2000">
    <property type="entry name" value="Glycogen Phosphorylase B"/>
    <property type="match status" value="2"/>
</dbReference>
<dbReference type="Pfam" id="PF01075">
    <property type="entry name" value="Glyco_transf_9"/>
    <property type="match status" value="1"/>
</dbReference>
<gene>
    <name evidence="3" type="ORF">G9H71_10170</name>
</gene>
<evidence type="ECO:0000256" key="2">
    <source>
        <dbReference type="ARBA" id="ARBA00022679"/>
    </source>
</evidence>
<evidence type="ECO:0000313" key="3">
    <source>
        <dbReference type="EMBL" id="NHC14146.1"/>
    </source>
</evidence>
<keyword evidence="1" id="KW-0328">Glycosyltransferase</keyword>
<dbReference type="RefSeq" id="WP_166281526.1">
    <property type="nucleotide sequence ID" value="NZ_JAANNP010000004.1"/>
</dbReference>
<dbReference type="EMBL" id="JAANNP010000004">
    <property type="protein sequence ID" value="NHC14146.1"/>
    <property type="molecule type" value="Genomic_DNA"/>
</dbReference>
<keyword evidence="2" id="KW-0808">Transferase</keyword>
<comment type="caution">
    <text evidence="3">The sequence shown here is derived from an EMBL/GenBank/DDBJ whole genome shotgun (WGS) entry which is preliminary data.</text>
</comment>
<accession>A0ABX0GWS5</accession>
<proteinExistence type="predicted"/>
<dbReference type="CDD" id="cd03789">
    <property type="entry name" value="GT9_LPS_heptosyltransferase"/>
    <property type="match status" value="1"/>
</dbReference>
<dbReference type="SUPFAM" id="SSF53756">
    <property type="entry name" value="UDP-Glycosyltransferase/glycogen phosphorylase"/>
    <property type="match status" value="1"/>
</dbReference>
<dbReference type="PANTHER" id="PTHR30160:SF1">
    <property type="entry name" value="LIPOPOLYSACCHARIDE 1,2-N-ACETYLGLUCOSAMINETRANSFERASE-RELATED"/>
    <property type="match status" value="1"/>
</dbReference>
<sequence length="329" mass="33014">MLVTGPAIRAVAAGAAEVVVLAGPEGEAAARLLPGVDEVVTWRCPWIVGSPPAVDPASVADVVSRIRSLAVDEAVVFTSFHQSALPTALVLRLAGVPRVAATSTDYPGSLLDVRHLVDESVDVPEPERHLALAAAAGYQLPAGDDGRLAVRRPLAALPDDVAAAADVPYVVLHPGASVPARAWTPLRCAEAVETLAARGWRVLVTGSPGERTLTAQVAGSSGVDLGGRTTLAQAATLLAGAAAVVVGNTGPAHLAAAVGTPVVSLFAPTVPAVRWAPYAVPTVLLGDQAAACAGSRARECPVPGHPCLATVTADDVAAAVDKLVGGAPL</sequence>
<keyword evidence="4" id="KW-1185">Reference proteome</keyword>
<evidence type="ECO:0000313" key="4">
    <source>
        <dbReference type="Proteomes" id="UP000800981"/>
    </source>
</evidence>
<dbReference type="Proteomes" id="UP000800981">
    <property type="component" value="Unassembled WGS sequence"/>
</dbReference>
<name>A0ABX0GWS5_9ACTN</name>
<protein>
    <submittedName>
        <fullName evidence="3">Glycosyltransferase family 9 protein</fullName>
    </submittedName>
</protein>
<evidence type="ECO:0000256" key="1">
    <source>
        <dbReference type="ARBA" id="ARBA00022676"/>
    </source>
</evidence>